<feature type="domain" description="Type I restriction modification DNA specificity" evidence="5">
    <location>
        <begin position="97"/>
        <end position="182"/>
    </location>
</feature>
<evidence type="ECO:0000313" key="7">
    <source>
        <dbReference type="Proteomes" id="UP000265964"/>
    </source>
</evidence>
<keyword evidence="4" id="KW-0175">Coiled coil</keyword>
<protein>
    <recommendedName>
        <fullName evidence="5">Type I restriction modification DNA specificity domain-containing protein</fullName>
    </recommendedName>
</protein>
<dbReference type="Gene3D" id="3.90.220.20">
    <property type="entry name" value="DNA methylase specificity domains"/>
    <property type="match status" value="2"/>
</dbReference>
<sequence>MPQAHSSWQSTTLGTLGESFSVTTGFSRKDLTPTPSPYPCLHYMQIGRDYFSPVLKQAVSYLTQVNPELKLAPYQALLFPTIGSDPSKPVTRILLNLSQEPLYLGRDIFVFTLKDNSPVLAEYINWLLYAQPQRLTQVQQSNEIQIKHLKRKEIEQIPIDYPDLDTQSKIISICEQMMQTLLHYQELISLYQQQLQALEEEIFPLQEQDHPTWSWQPLKALSQSISLSPRLPEDLKVQAIQDQEHPFPYYNRSRELNYCNRALSAGVAILITGDGSKSEHFHYLNEQQIFTAFPRVYCLRNFSHQIIPKFFFYALRYYLKRNRQNNSSTQFISLKDLQATNLAFPDLAKQKEIVQLFEQLEQLQSLNQVLFEQAQQKFSLLQQELFSPSTFTGKA</sequence>
<comment type="similarity">
    <text evidence="1">Belongs to the type-I restriction system S methylase family.</text>
</comment>
<evidence type="ECO:0000256" key="3">
    <source>
        <dbReference type="ARBA" id="ARBA00023125"/>
    </source>
</evidence>
<organism evidence="6 7">
    <name type="scientific">Psittacicella gerlachiana</name>
    <dbReference type="NCBI Taxonomy" id="2028574"/>
    <lineage>
        <taxon>Bacteria</taxon>
        <taxon>Pseudomonadati</taxon>
        <taxon>Pseudomonadota</taxon>
        <taxon>Gammaproteobacteria</taxon>
        <taxon>Pasteurellales</taxon>
        <taxon>Psittacicellaceae</taxon>
        <taxon>Psittacicella</taxon>
    </lineage>
</organism>
<evidence type="ECO:0000259" key="5">
    <source>
        <dbReference type="Pfam" id="PF01420"/>
    </source>
</evidence>
<evidence type="ECO:0000256" key="1">
    <source>
        <dbReference type="ARBA" id="ARBA00010923"/>
    </source>
</evidence>
<dbReference type="SUPFAM" id="SSF116734">
    <property type="entry name" value="DNA methylase specificity domain"/>
    <property type="match status" value="2"/>
</dbReference>
<feature type="domain" description="Type I restriction modification DNA specificity" evidence="5">
    <location>
        <begin position="247"/>
        <end position="367"/>
    </location>
</feature>
<dbReference type="InterPro" id="IPR044946">
    <property type="entry name" value="Restrct_endonuc_typeI_TRD_sf"/>
</dbReference>
<dbReference type="RefSeq" id="WP_119535060.1">
    <property type="nucleotide sequence ID" value="NZ_NRJF01000183.1"/>
</dbReference>
<dbReference type="EMBL" id="NRJF01000183">
    <property type="protein sequence ID" value="RIY33845.1"/>
    <property type="molecule type" value="Genomic_DNA"/>
</dbReference>
<dbReference type="InterPro" id="IPR000055">
    <property type="entry name" value="Restrct_endonuc_typeI_TRD"/>
</dbReference>
<gene>
    <name evidence="6" type="ORF">CKF59_06070</name>
</gene>
<dbReference type="GO" id="GO:0003677">
    <property type="term" value="F:DNA binding"/>
    <property type="evidence" value="ECO:0007669"/>
    <property type="project" value="UniProtKB-KW"/>
</dbReference>
<dbReference type="Pfam" id="PF01420">
    <property type="entry name" value="Methylase_S"/>
    <property type="match status" value="2"/>
</dbReference>
<comment type="caution">
    <text evidence="6">The sequence shown here is derived from an EMBL/GenBank/DDBJ whole genome shotgun (WGS) entry which is preliminary data.</text>
</comment>
<accession>A0A3A1Y868</accession>
<dbReference type="PANTHER" id="PTHR30408:SF12">
    <property type="entry name" value="TYPE I RESTRICTION ENZYME MJAVIII SPECIFICITY SUBUNIT"/>
    <property type="match status" value="1"/>
</dbReference>
<evidence type="ECO:0000256" key="4">
    <source>
        <dbReference type="SAM" id="Coils"/>
    </source>
</evidence>
<dbReference type="OrthoDB" id="5465337at2"/>
<proteinExistence type="inferred from homology"/>
<dbReference type="InterPro" id="IPR052021">
    <property type="entry name" value="Type-I_RS_S_subunit"/>
</dbReference>
<name>A0A3A1Y868_9GAMM</name>
<evidence type="ECO:0000256" key="2">
    <source>
        <dbReference type="ARBA" id="ARBA00022747"/>
    </source>
</evidence>
<dbReference type="GO" id="GO:0009307">
    <property type="term" value="P:DNA restriction-modification system"/>
    <property type="evidence" value="ECO:0007669"/>
    <property type="project" value="UniProtKB-KW"/>
</dbReference>
<reference evidence="6 7" key="1">
    <citation type="submission" date="2017-08" db="EMBL/GenBank/DDBJ databases">
        <title>Reclassification of Bisgaard taxon 37 and 44.</title>
        <authorList>
            <person name="Christensen H."/>
        </authorList>
    </citation>
    <scope>NUCLEOTIDE SEQUENCE [LARGE SCALE GENOMIC DNA]</scope>
    <source>
        <strain evidence="6 7">EEAB3T1</strain>
    </source>
</reference>
<evidence type="ECO:0000313" key="6">
    <source>
        <dbReference type="EMBL" id="RIY33845.1"/>
    </source>
</evidence>
<dbReference type="AlphaFoldDB" id="A0A3A1Y868"/>
<dbReference type="Proteomes" id="UP000265964">
    <property type="component" value="Unassembled WGS sequence"/>
</dbReference>
<keyword evidence="7" id="KW-1185">Reference proteome</keyword>
<keyword evidence="2" id="KW-0680">Restriction system</keyword>
<dbReference type="PANTHER" id="PTHR30408">
    <property type="entry name" value="TYPE-1 RESTRICTION ENZYME ECOKI SPECIFICITY PROTEIN"/>
    <property type="match status" value="1"/>
</dbReference>
<feature type="coiled-coil region" evidence="4">
    <location>
        <begin position="181"/>
        <end position="208"/>
    </location>
</feature>
<keyword evidence="3" id="KW-0238">DNA-binding</keyword>